<name>A0AAN6H8F8_9PEZI</name>
<evidence type="ECO:0000313" key="2">
    <source>
        <dbReference type="Proteomes" id="UP001175353"/>
    </source>
</evidence>
<keyword evidence="2" id="KW-1185">Reference proteome</keyword>
<dbReference type="AlphaFoldDB" id="A0AAN6H8F8"/>
<organism evidence="1 2">
    <name type="scientific">Friedmanniomyces endolithicus</name>
    <dbReference type="NCBI Taxonomy" id="329885"/>
    <lineage>
        <taxon>Eukaryota</taxon>
        <taxon>Fungi</taxon>
        <taxon>Dikarya</taxon>
        <taxon>Ascomycota</taxon>
        <taxon>Pezizomycotina</taxon>
        <taxon>Dothideomycetes</taxon>
        <taxon>Dothideomycetidae</taxon>
        <taxon>Mycosphaerellales</taxon>
        <taxon>Teratosphaeriaceae</taxon>
        <taxon>Friedmanniomyces</taxon>
    </lineage>
</organism>
<dbReference type="EMBL" id="JAUJLE010000540">
    <property type="protein sequence ID" value="KAK0953679.1"/>
    <property type="molecule type" value="Genomic_DNA"/>
</dbReference>
<accession>A0AAN6H8F8</accession>
<gene>
    <name evidence="1" type="ORF">LTR91_023721</name>
</gene>
<comment type="caution">
    <text evidence="1">The sequence shown here is derived from an EMBL/GenBank/DDBJ whole genome shotgun (WGS) entry which is preliminary data.</text>
</comment>
<sequence length="89" mass="9906">MRIAEVLSDLTTLYLADPKAALALVTARESQDRTAEAEPIARYEDDDPDLQRAKSLIHLHASVKVAHQDGTDRELNEAREAVAKVLREL</sequence>
<reference evidence="1" key="1">
    <citation type="submission" date="2023-06" db="EMBL/GenBank/DDBJ databases">
        <title>Black Yeasts Isolated from many extreme environments.</title>
        <authorList>
            <person name="Coleine C."/>
            <person name="Stajich J.E."/>
            <person name="Selbmann L."/>
        </authorList>
    </citation>
    <scope>NUCLEOTIDE SEQUENCE</scope>
    <source>
        <strain evidence="1">CCFEE 5200</strain>
    </source>
</reference>
<dbReference type="Proteomes" id="UP001175353">
    <property type="component" value="Unassembled WGS sequence"/>
</dbReference>
<protein>
    <submittedName>
        <fullName evidence="1">Uncharacterized protein</fullName>
    </submittedName>
</protein>
<proteinExistence type="predicted"/>
<evidence type="ECO:0000313" key="1">
    <source>
        <dbReference type="EMBL" id="KAK0953679.1"/>
    </source>
</evidence>